<dbReference type="SUPFAM" id="SSF53335">
    <property type="entry name" value="S-adenosyl-L-methionine-dependent methyltransferases"/>
    <property type="match status" value="1"/>
</dbReference>
<reference evidence="5" key="1">
    <citation type="journal article" date="2019" name="Int. J. Syst. Evol. Microbiol.">
        <title>The Global Catalogue of Microorganisms (GCM) 10K type strain sequencing project: providing services to taxonomists for standard genome sequencing and annotation.</title>
        <authorList>
            <consortium name="The Broad Institute Genomics Platform"/>
            <consortium name="The Broad Institute Genome Sequencing Center for Infectious Disease"/>
            <person name="Wu L."/>
            <person name="Ma J."/>
        </authorList>
    </citation>
    <scope>NUCLEOTIDE SEQUENCE [LARGE SCALE GENOMIC DNA]</scope>
    <source>
        <strain evidence="5">CGMCC 1.16275</strain>
    </source>
</reference>
<keyword evidence="1 4" id="KW-0489">Methyltransferase</keyword>
<keyword evidence="5" id="KW-1185">Reference proteome</keyword>
<dbReference type="PANTHER" id="PTHR13090:SF1">
    <property type="entry name" value="ARGININE-HYDROXYLASE NDUFAF5, MITOCHONDRIAL"/>
    <property type="match status" value="1"/>
</dbReference>
<evidence type="ECO:0000313" key="4">
    <source>
        <dbReference type="EMBL" id="MFC7332702.1"/>
    </source>
</evidence>
<sequence length="309" mass="33287">MPDADTMTVFDRRIVRRHRDRAAPGLGLHDFLLTEVAQRLAERLDGLRRQFPLVLDLGCHGGEMAPVLKGRSGIETIIHADLSPAMARLAATRTGGPALAADEEFLPLAPASLDLVVSNLSLHWVNDLPGAFLQIRRALRPDGLFLAAMLGGDTLIELRRALLEAEAETAGGVSPRVSPMAGLRDAAGLLQRAGFALPVADSDTLTVSYPDPLRLIRDLRGMGETNAVLDRLKRPTRPAVLARALDRYGELFREPDGTVPATFQVLYLAGWAPDPGVQQQPARRGSADARLADALRTEEIGTGVRPDGT</sequence>
<dbReference type="PANTHER" id="PTHR13090">
    <property type="entry name" value="ARGININE-HYDROXYLASE NDUFAF5, MITOCHONDRIAL"/>
    <property type="match status" value="1"/>
</dbReference>
<evidence type="ECO:0000259" key="3">
    <source>
        <dbReference type="Pfam" id="PF08241"/>
    </source>
</evidence>
<dbReference type="Gene3D" id="3.40.50.150">
    <property type="entry name" value="Vaccinia Virus protein VP39"/>
    <property type="match status" value="1"/>
</dbReference>
<keyword evidence="2" id="KW-0808">Transferase</keyword>
<accession>A0ABW2KU61</accession>
<dbReference type="InterPro" id="IPR029063">
    <property type="entry name" value="SAM-dependent_MTases_sf"/>
</dbReference>
<evidence type="ECO:0000256" key="2">
    <source>
        <dbReference type="ARBA" id="ARBA00022679"/>
    </source>
</evidence>
<dbReference type="RefSeq" id="WP_377357280.1">
    <property type="nucleotide sequence ID" value="NZ_JBHTCM010000006.1"/>
</dbReference>
<organism evidence="4 5">
    <name type="scientific">Rhodocista pekingensis</name>
    <dbReference type="NCBI Taxonomy" id="201185"/>
    <lineage>
        <taxon>Bacteria</taxon>
        <taxon>Pseudomonadati</taxon>
        <taxon>Pseudomonadota</taxon>
        <taxon>Alphaproteobacteria</taxon>
        <taxon>Rhodospirillales</taxon>
        <taxon>Azospirillaceae</taxon>
        <taxon>Rhodocista</taxon>
    </lineage>
</organism>
<dbReference type="Pfam" id="PF08241">
    <property type="entry name" value="Methyltransf_11"/>
    <property type="match status" value="1"/>
</dbReference>
<proteinExistence type="predicted"/>
<dbReference type="CDD" id="cd02440">
    <property type="entry name" value="AdoMet_MTases"/>
    <property type="match status" value="1"/>
</dbReference>
<comment type="caution">
    <text evidence="4">The sequence shown here is derived from an EMBL/GenBank/DDBJ whole genome shotgun (WGS) entry which is preliminary data.</text>
</comment>
<gene>
    <name evidence="4" type="ORF">ACFQPS_05970</name>
</gene>
<dbReference type="GO" id="GO:0032259">
    <property type="term" value="P:methylation"/>
    <property type="evidence" value="ECO:0007669"/>
    <property type="project" value="UniProtKB-KW"/>
</dbReference>
<evidence type="ECO:0000256" key="1">
    <source>
        <dbReference type="ARBA" id="ARBA00022603"/>
    </source>
</evidence>
<feature type="domain" description="Methyltransferase type 11" evidence="3">
    <location>
        <begin position="55"/>
        <end position="146"/>
    </location>
</feature>
<protein>
    <submittedName>
        <fullName evidence="4">Methyltransferase domain-containing protein</fullName>
    </submittedName>
</protein>
<evidence type="ECO:0000313" key="5">
    <source>
        <dbReference type="Proteomes" id="UP001596456"/>
    </source>
</evidence>
<dbReference type="EMBL" id="JBHTCM010000006">
    <property type="protein sequence ID" value="MFC7332702.1"/>
    <property type="molecule type" value="Genomic_DNA"/>
</dbReference>
<name>A0ABW2KU61_9PROT</name>
<dbReference type="InterPro" id="IPR013216">
    <property type="entry name" value="Methyltransf_11"/>
</dbReference>
<dbReference type="Proteomes" id="UP001596456">
    <property type="component" value="Unassembled WGS sequence"/>
</dbReference>
<dbReference type="InterPro" id="IPR050602">
    <property type="entry name" value="Malonyl-ACP_OMT"/>
</dbReference>
<dbReference type="GO" id="GO:0008168">
    <property type="term" value="F:methyltransferase activity"/>
    <property type="evidence" value="ECO:0007669"/>
    <property type="project" value="UniProtKB-KW"/>
</dbReference>